<keyword evidence="4" id="KW-1185">Reference proteome</keyword>
<keyword evidence="2" id="KW-0812">Transmembrane</keyword>
<feature type="coiled-coil region" evidence="1">
    <location>
        <begin position="81"/>
        <end position="133"/>
    </location>
</feature>
<dbReference type="Proteomes" id="UP000585050">
    <property type="component" value="Unassembled WGS sequence"/>
</dbReference>
<protein>
    <submittedName>
        <fullName evidence="3">Uncharacterized protein</fullName>
    </submittedName>
</protein>
<organism evidence="3 4">
    <name type="scientific">Flammeovirga agarivorans</name>
    <dbReference type="NCBI Taxonomy" id="2726742"/>
    <lineage>
        <taxon>Bacteria</taxon>
        <taxon>Pseudomonadati</taxon>
        <taxon>Bacteroidota</taxon>
        <taxon>Cytophagia</taxon>
        <taxon>Cytophagales</taxon>
        <taxon>Flammeovirgaceae</taxon>
        <taxon>Flammeovirga</taxon>
    </lineage>
</organism>
<keyword evidence="2" id="KW-0472">Membrane</keyword>
<evidence type="ECO:0000256" key="1">
    <source>
        <dbReference type="SAM" id="Coils"/>
    </source>
</evidence>
<comment type="caution">
    <text evidence="3">The sequence shown here is derived from an EMBL/GenBank/DDBJ whole genome shotgun (WGS) entry which is preliminary data.</text>
</comment>
<proteinExistence type="predicted"/>
<sequence>MEENSTTPKKNLLIILGSVFGGILLITTIAFFVFSGDDDEIHPDLVVIDEYIKDNTVWNLNGDAVEGSAVAISMRLPNMNIQEVEEAVERADQNVRQVDADIKQLKGNFGDDTGQLEESLRNLQAELSNMSDIYHYTEILSDNISQSDASGQSGAVQAALTRLLATRDGYIRDINIMQENIDKVLSAMESMRNQSGTIGGTKEAIEELEVANKRLFEEGRSLLRTLFSFEYIYNQHRKAGASGESIDVFYIALQDYLYDRIIVEKSQKSFYAKKGKFDRVVEETKNRLGSLDEIVALQQKREVKLSEYNKLSEHLGALNELYSDAGITLTSSGYNEMEFVTDEDWEFSVSDDGDNSPLVVVYRVEGTPLTSGLVVAKAKYNLSFENEDGDELLLNGKLENEISAQ</sequence>
<name>A0A7X8SIV2_9BACT</name>
<reference evidence="3 4" key="1">
    <citation type="submission" date="2020-04" db="EMBL/GenBank/DDBJ databases">
        <title>Flammeovirga sp. SR4, a novel species isolated from seawater.</title>
        <authorList>
            <person name="Wang X."/>
        </authorList>
    </citation>
    <scope>NUCLEOTIDE SEQUENCE [LARGE SCALE GENOMIC DNA]</scope>
    <source>
        <strain evidence="3 4">SR4</strain>
    </source>
</reference>
<evidence type="ECO:0000256" key="2">
    <source>
        <dbReference type="SAM" id="Phobius"/>
    </source>
</evidence>
<evidence type="ECO:0000313" key="3">
    <source>
        <dbReference type="EMBL" id="NLR91035.1"/>
    </source>
</evidence>
<gene>
    <name evidence="3" type="ORF">HGP29_07440</name>
</gene>
<dbReference type="AlphaFoldDB" id="A0A7X8SIV2"/>
<keyword evidence="2" id="KW-1133">Transmembrane helix</keyword>
<keyword evidence="1" id="KW-0175">Coiled coil</keyword>
<dbReference type="EMBL" id="JABAIL010000002">
    <property type="protein sequence ID" value="NLR91035.1"/>
    <property type="molecule type" value="Genomic_DNA"/>
</dbReference>
<accession>A0A7X8SIV2</accession>
<feature type="transmembrane region" description="Helical" evidence="2">
    <location>
        <begin position="12"/>
        <end position="34"/>
    </location>
</feature>
<evidence type="ECO:0000313" key="4">
    <source>
        <dbReference type="Proteomes" id="UP000585050"/>
    </source>
</evidence>
<dbReference type="RefSeq" id="WP_168881739.1">
    <property type="nucleotide sequence ID" value="NZ_JABAIL010000002.1"/>
</dbReference>